<dbReference type="PANTHER" id="PTHR22589:SF99">
    <property type="entry name" value="CHOLINE_CARNITINE ACYLTRANSFERASE DOMAIN-CONTAINING PROTEIN"/>
    <property type="match status" value="1"/>
</dbReference>
<keyword evidence="3 11" id="KW-0808">Transferase</keyword>
<feature type="domain" description="Choline/carnitine acyltransferase" evidence="12">
    <location>
        <begin position="152"/>
        <end position="737"/>
    </location>
</feature>
<keyword evidence="4" id="KW-0812">Transmembrane</keyword>
<dbReference type="GO" id="GO:0004095">
    <property type="term" value="F:carnitine O-palmitoyltransferase activity"/>
    <property type="evidence" value="ECO:0007669"/>
    <property type="project" value="TreeGrafter"/>
</dbReference>
<dbReference type="PANTHER" id="PTHR22589">
    <property type="entry name" value="CARNITINE O-ACYLTRANSFERASE"/>
    <property type="match status" value="1"/>
</dbReference>
<protein>
    <recommendedName>
        <fullName evidence="12">Choline/carnitine acyltransferase domain-containing protein</fullName>
    </recommendedName>
</protein>
<accession>A0A8S1E9E9</accession>
<reference evidence="13 14" key="1">
    <citation type="submission" date="2020-04" db="EMBL/GenBank/DDBJ databases">
        <authorList>
            <person name="Laetsch R D."/>
            <person name="Stevens L."/>
            <person name="Kumar S."/>
            <person name="Blaxter L. M."/>
        </authorList>
    </citation>
    <scope>NUCLEOTIDE SEQUENCE [LARGE SCALE GENOMIC DNA]</scope>
</reference>
<evidence type="ECO:0000256" key="4">
    <source>
        <dbReference type="ARBA" id="ARBA00022692"/>
    </source>
</evidence>
<comment type="similarity">
    <text evidence="2 11">Belongs to the carnitine/choline acetyltransferase family.</text>
</comment>
<dbReference type="GO" id="GO:0005739">
    <property type="term" value="C:mitochondrion"/>
    <property type="evidence" value="ECO:0007669"/>
    <property type="project" value="TreeGrafter"/>
</dbReference>
<dbReference type="OrthoDB" id="240216at2759"/>
<evidence type="ECO:0000256" key="5">
    <source>
        <dbReference type="ARBA" id="ARBA00022832"/>
    </source>
</evidence>
<gene>
    <name evidence="13" type="ORF">CBOVIS_LOCUS476</name>
</gene>
<dbReference type="PROSITE" id="PS00439">
    <property type="entry name" value="ACYLTRANSF_C_1"/>
    <property type="match status" value="1"/>
</dbReference>
<evidence type="ECO:0000256" key="10">
    <source>
        <dbReference type="PIRSR" id="PIRSR600542-1"/>
    </source>
</evidence>
<dbReference type="AlphaFoldDB" id="A0A8S1E9E9"/>
<dbReference type="InterPro" id="IPR023213">
    <property type="entry name" value="CAT-like_dom_sf"/>
</dbReference>
<dbReference type="Proteomes" id="UP000494206">
    <property type="component" value="Unassembled WGS sequence"/>
</dbReference>
<keyword evidence="9 11" id="KW-0012">Acyltransferase</keyword>
<evidence type="ECO:0000313" key="13">
    <source>
        <dbReference type="EMBL" id="CAB3397000.1"/>
    </source>
</evidence>
<dbReference type="Gene3D" id="3.30.559.70">
    <property type="entry name" value="Choline/Carnitine o-acyltransferase, domain 2"/>
    <property type="match status" value="1"/>
</dbReference>
<keyword evidence="6" id="KW-1133">Transmembrane helix</keyword>
<name>A0A8S1E9E9_9PELO</name>
<keyword evidence="8" id="KW-0472">Membrane</keyword>
<dbReference type="InterPro" id="IPR042231">
    <property type="entry name" value="Cho/carn_acyl_trans_2"/>
</dbReference>
<dbReference type="Pfam" id="PF00755">
    <property type="entry name" value="Carn_acyltransf"/>
    <property type="match status" value="1"/>
</dbReference>
<evidence type="ECO:0000256" key="2">
    <source>
        <dbReference type="ARBA" id="ARBA00005232"/>
    </source>
</evidence>
<evidence type="ECO:0000256" key="3">
    <source>
        <dbReference type="ARBA" id="ARBA00022679"/>
    </source>
</evidence>
<keyword evidence="14" id="KW-1185">Reference proteome</keyword>
<dbReference type="GO" id="GO:0016020">
    <property type="term" value="C:membrane"/>
    <property type="evidence" value="ECO:0007669"/>
    <property type="project" value="UniProtKB-SubCell"/>
</dbReference>
<proteinExistence type="inferred from homology"/>
<evidence type="ECO:0000256" key="11">
    <source>
        <dbReference type="RuleBase" id="RU003801"/>
    </source>
</evidence>
<sequence>MSSGKKNRQPYHIPRKFPTPLERAAYRSYNWVENRLWPVRPLPFAAACALAASIHYKYPQNGVIELFPKINIFERIPYFEVIKLSIVSFLSAYVPVFGLRQLLKHFYFSYKGFLFENPKKLSLRTKIWGAVRHLLSYSPPILESCDRLLPNLPVPKLEDTIAEYLDSVKNILSKDEFEQITQQADSFLKNEGVKLQRYAWLYSLFTDNYVTPFWEKYAYLYGRYPLLINSSVAHCDLVRVSPATRAHRAARVTWIEANSHLAVDKQQFKAIGDGIVCTRHYRKMYAVNRVPGESVDHLELHGIQKHIVVLLRGCFYKLHICDDKNNIFTIEQFTKIYHELITREDKEDGPLAKIAALTHDTRDSWHHNRKRFFLSNANNAKVLKDIESAIFFMSLDENEDYGYDENNPEMLSKFLANILTGDGTNRWVDKSLNYVSSKNARCGGTTEHSIADGAEFDHIMENFLKIDLECLKYDTIDAQEKMAIIQDNEKHGLKFADRLKFEIEDESIYSEITRCYDAHMKAKSDVDLFALAFRDFGKGRIKKCGVSPDGFVQMAIQLAAYRDFGKFVLTYEPASVRFFANSRTETLRTVNDHSCEFVIAMMNGNETVKKRKELLRRACETHVARNKKCMVGQGIDRHLFVLYVLSKGVGVSSPFLENYINQKWTLSTSHVPNVTNQCDEDTDQGNTWLGACFGAVAPDGYGVCYRFGGNHGIFANISSYHSSTMTSSTRFANQLQKAFNDLSQLFD</sequence>
<dbReference type="EMBL" id="CADEPM010000001">
    <property type="protein sequence ID" value="CAB3397000.1"/>
    <property type="molecule type" value="Genomic_DNA"/>
</dbReference>
<evidence type="ECO:0000256" key="7">
    <source>
        <dbReference type="ARBA" id="ARBA00023098"/>
    </source>
</evidence>
<dbReference type="InterPro" id="IPR039551">
    <property type="entry name" value="Cho/carn_acyl_trans"/>
</dbReference>
<dbReference type="GO" id="GO:0006631">
    <property type="term" value="P:fatty acid metabolic process"/>
    <property type="evidence" value="ECO:0007669"/>
    <property type="project" value="UniProtKB-KW"/>
</dbReference>
<dbReference type="GO" id="GO:0009437">
    <property type="term" value="P:carnitine metabolic process"/>
    <property type="evidence" value="ECO:0007669"/>
    <property type="project" value="TreeGrafter"/>
</dbReference>
<keyword evidence="7" id="KW-0443">Lipid metabolism</keyword>
<dbReference type="FunFam" id="3.30.559.10:FF:000002">
    <property type="entry name" value="carnitine O-palmitoyltransferase 1, liver isoform"/>
    <property type="match status" value="1"/>
</dbReference>
<dbReference type="SUPFAM" id="SSF52777">
    <property type="entry name" value="CoA-dependent acyltransferases"/>
    <property type="match status" value="2"/>
</dbReference>
<evidence type="ECO:0000256" key="9">
    <source>
        <dbReference type="ARBA" id="ARBA00023315"/>
    </source>
</evidence>
<comment type="caution">
    <text evidence="13">The sequence shown here is derived from an EMBL/GenBank/DDBJ whole genome shotgun (WGS) entry which is preliminary data.</text>
</comment>
<evidence type="ECO:0000256" key="6">
    <source>
        <dbReference type="ARBA" id="ARBA00022989"/>
    </source>
</evidence>
<evidence type="ECO:0000259" key="12">
    <source>
        <dbReference type="Pfam" id="PF00755"/>
    </source>
</evidence>
<comment type="subcellular location">
    <subcellularLocation>
        <location evidence="1">Membrane</location>
        <topology evidence="1">Multi-pass membrane protein</topology>
    </subcellularLocation>
</comment>
<feature type="active site" description="Proton acceptor" evidence="10">
    <location>
        <position position="448"/>
    </location>
</feature>
<evidence type="ECO:0000256" key="1">
    <source>
        <dbReference type="ARBA" id="ARBA00004141"/>
    </source>
</evidence>
<dbReference type="InterPro" id="IPR000542">
    <property type="entry name" value="Carn_acyl_trans"/>
</dbReference>
<keyword evidence="5" id="KW-0276">Fatty acid metabolism</keyword>
<organism evidence="13 14">
    <name type="scientific">Caenorhabditis bovis</name>
    <dbReference type="NCBI Taxonomy" id="2654633"/>
    <lineage>
        <taxon>Eukaryota</taxon>
        <taxon>Metazoa</taxon>
        <taxon>Ecdysozoa</taxon>
        <taxon>Nematoda</taxon>
        <taxon>Chromadorea</taxon>
        <taxon>Rhabditida</taxon>
        <taxon>Rhabditina</taxon>
        <taxon>Rhabditomorpha</taxon>
        <taxon>Rhabditoidea</taxon>
        <taxon>Rhabditidae</taxon>
        <taxon>Peloderinae</taxon>
        <taxon>Caenorhabditis</taxon>
    </lineage>
</organism>
<dbReference type="Gene3D" id="3.30.559.10">
    <property type="entry name" value="Chloramphenicol acetyltransferase-like domain"/>
    <property type="match status" value="1"/>
</dbReference>
<evidence type="ECO:0000313" key="14">
    <source>
        <dbReference type="Proteomes" id="UP000494206"/>
    </source>
</evidence>
<dbReference type="PROSITE" id="PS00440">
    <property type="entry name" value="ACYLTRANSF_C_2"/>
    <property type="match status" value="1"/>
</dbReference>
<evidence type="ECO:0000256" key="8">
    <source>
        <dbReference type="ARBA" id="ARBA00023136"/>
    </source>
</evidence>